<accession>A0A1S1UFR1</accession>
<evidence type="ECO:0000313" key="16">
    <source>
        <dbReference type="Proteomes" id="UP000179840"/>
    </source>
</evidence>
<feature type="transmembrane region" description="Helical" evidence="13">
    <location>
        <begin position="185"/>
        <end position="207"/>
    </location>
</feature>
<evidence type="ECO:0000256" key="4">
    <source>
        <dbReference type="ARBA" id="ARBA00022448"/>
    </source>
</evidence>
<keyword evidence="15" id="KW-0282">Flagellum</keyword>
<comment type="caution">
    <text evidence="13">Lacks conserved residue(s) required for the propagation of feature annotation.</text>
</comment>
<dbReference type="PRINTS" id="PR00950">
    <property type="entry name" value="TYPE3IMSPROT"/>
</dbReference>
<dbReference type="RefSeq" id="WP_071075836.1">
    <property type="nucleotide sequence ID" value="NZ_LFKP01000003.1"/>
</dbReference>
<dbReference type="Pfam" id="PF01312">
    <property type="entry name" value="Bac_export_2"/>
    <property type="match status" value="1"/>
</dbReference>
<sequence>MSEDSDAEKTEAASPKRLEQAREEGDVPRSREVATFTVLMASGCCLWFAGDAIVRRLTAVMVSGLTLDREQILNPDAMMLRIGYDVGSVLLTCLPYAAAIMLVALASPVLVGGWLFSSKAFTPNFGKLNPIRGLGNMFSKNALVELLKAIAKTLVVGVVAWMVMQHQKDAVLGLSVESLRAGSAHLISLLITAFLMIVGALGLIAAIDGPYQMWHYANKMKMSLQEVKQEAKESDGNPQIKAKIRQMQHEMSRRRMMADVPTADVVVTNPTHYAVALKYGENSRGAPQVVAKGIDEVAAKIRELAGEHKVAILEAPALARALYQHTDIGDEIPEALYGAVAEVLAYVFQLRSYGSGHGQRPDKPKKLDVPPELDPLDPASQIKAAADAADKNKGSTP</sequence>
<dbReference type="PANTHER" id="PTHR30531">
    <property type="entry name" value="FLAGELLAR BIOSYNTHETIC PROTEIN FLHB"/>
    <property type="match status" value="1"/>
</dbReference>
<organism evidence="15 16">
    <name type="scientific">Janthinobacterium lividum</name>
    <dbReference type="NCBI Taxonomy" id="29581"/>
    <lineage>
        <taxon>Bacteria</taxon>
        <taxon>Pseudomonadati</taxon>
        <taxon>Pseudomonadota</taxon>
        <taxon>Betaproteobacteria</taxon>
        <taxon>Burkholderiales</taxon>
        <taxon>Oxalobacteraceae</taxon>
        <taxon>Janthinobacterium</taxon>
    </lineage>
</organism>
<keyword evidence="15" id="KW-0966">Cell projection</keyword>
<evidence type="ECO:0000256" key="3">
    <source>
        <dbReference type="ARBA" id="ARBA00021622"/>
    </source>
</evidence>
<proteinExistence type="inferred from homology"/>
<reference evidence="15 16" key="1">
    <citation type="submission" date="2015-06" db="EMBL/GenBank/DDBJ databases">
        <title>Draft genome sequencing of a biphenyl-degrading bacterium, Janthinobacterium lividum MEG1.</title>
        <authorList>
            <person name="Shimodaira J."/>
            <person name="Hatta T."/>
        </authorList>
    </citation>
    <scope>NUCLEOTIDE SEQUENCE [LARGE SCALE GENOMIC DNA]</scope>
    <source>
        <strain evidence="15 16">MEG1</strain>
    </source>
</reference>
<comment type="function">
    <text evidence="12 13">Required for formation of the rod structure in the basal body of the flagellar apparatus. Together with FliI and FliH, may constitute the export apparatus of flagellin.</text>
</comment>
<keyword evidence="11 13" id="KW-1006">Bacterial flagellum protein export</keyword>
<evidence type="ECO:0000313" key="15">
    <source>
        <dbReference type="EMBL" id="OHV98661.1"/>
    </source>
</evidence>
<feature type="region of interest" description="Disordered" evidence="14">
    <location>
        <begin position="355"/>
        <end position="397"/>
    </location>
</feature>
<dbReference type="Proteomes" id="UP000179840">
    <property type="component" value="Unassembled WGS sequence"/>
</dbReference>
<evidence type="ECO:0000256" key="10">
    <source>
        <dbReference type="ARBA" id="ARBA00023136"/>
    </source>
</evidence>
<feature type="compositionally biased region" description="Basic and acidic residues" evidence="14">
    <location>
        <begin position="359"/>
        <end position="369"/>
    </location>
</feature>
<keyword evidence="15" id="KW-0969">Cilium</keyword>
<comment type="caution">
    <text evidence="15">The sequence shown here is derived from an EMBL/GenBank/DDBJ whole genome shotgun (WGS) entry which is preliminary data.</text>
</comment>
<feature type="compositionally biased region" description="Basic and acidic residues" evidence="14">
    <location>
        <begin position="7"/>
        <end position="26"/>
    </location>
</feature>
<dbReference type="GO" id="GO:0009306">
    <property type="term" value="P:protein secretion"/>
    <property type="evidence" value="ECO:0007669"/>
    <property type="project" value="InterPro"/>
</dbReference>
<evidence type="ECO:0000256" key="13">
    <source>
        <dbReference type="RuleBase" id="RU364091"/>
    </source>
</evidence>
<dbReference type="InterPro" id="IPR006136">
    <property type="entry name" value="FlhB"/>
</dbReference>
<dbReference type="Gene3D" id="3.40.1690.10">
    <property type="entry name" value="secretion proteins EscU"/>
    <property type="match status" value="1"/>
</dbReference>
<keyword evidence="5 13" id="KW-1003">Cell membrane</keyword>
<dbReference type="InterPro" id="IPR029025">
    <property type="entry name" value="T3SS_substrate_exporter_C"/>
</dbReference>
<dbReference type="SUPFAM" id="SSF160544">
    <property type="entry name" value="EscU C-terminal domain-like"/>
    <property type="match status" value="1"/>
</dbReference>
<evidence type="ECO:0000256" key="12">
    <source>
        <dbReference type="ARBA" id="ARBA00025078"/>
    </source>
</evidence>
<comment type="similarity">
    <text evidence="2 13">Belongs to the type III secretion exporter family.</text>
</comment>
<dbReference type="InterPro" id="IPR006135">
    <property type="entry name" value="T3SS_substrate_exporter"/>
</dbReference>
<keyword evidence="8 13" id="KW-0653">Protein transport</keyword>
<dbReference type="Gene3D" id="6.10.250.2080">
    <property type="match status" value="1"/>
</dbReference>
<evidence type="ECO:0000256" key="2">
    <source>
        <dbReference type="ARBA" id="ARBA00010690"/>
    </source>
</evidence>
<evidence type="ECO:0000256" key="8">
    <source>
        <dbReference type="ARBA" id="ARBA00022927"/>
    </source>
</evidence>
<feature type="compositionally biased region" description="Basic and acidic residues" evidence="14">
    <location>
        <begin position="388"/>
        <end position="397"/>
    </location>
</feature>
<dbReference type="EMBL" id="LFKP01000003">
    <property type="protein sequence ID" value="OHV98661.1"/>
    <property type="molecule type" value="Genomic_DNA"/>
</dbReference>
<evidence type="ECO:0000256" key="5">
    <source>
        <dbReference type="ARBA" id="ARBA00022475"/>
    </source>
</evidence>
<dbReference type="GO" id="GO:0044780">
    <property type="term" value="P:bacterial-type flagellum assembly"/>
    <property type="evidence" value="ECO:0007669"/>
    <property type="project" value="InterPro"/>
</dbReference>
<evidence type="ECO:0000256" key="11">
    <source>
        <dbReference type="ARBA" id="ARBA00023225"/>
    </source>
</evidence>
<dbReference type="GO" id="GO:0005886">
    <property type="term" value="C:plasma membrane"/>
    <property type="evidence" value="ECO:0007669"/>
    <property type="project" value="UniProtKB-SubCell"/>
</dbReference>
<evidence type="ECO:0000256" key="1">
    <source>
        <dbReference type="ARBA" id="ARBA00004651"/>
    </source>
</evidence>
<dbReference type="FunFam" id="3.40.1690.10:FF:000001">
    <property type="entry name" value="Flagellar biosynthetic protein FlhB"/>
    <property type="match status" value="1"/>
</dbReference>
<evidence type="ECO:0000256" key="14">
    <source>
        <dbReference type="SAM" id="MobiDB-lite"/>
    </source>
</evidence>
<keyword evidence="4 13" id="KW-0813">Transport</keyword>
<dbReference type="NCBIfam" id="TIGR00328">
    <property type="entry name" value="flhB"/>
    <property type="match status" value="1"/>
</dbReference>
<comment type="subcellular location">
    <subcellularLocation>
        <location evidence="1">Cell membrane</location>
        <topology evidence="1">Multi-pass membrane protein</topology>
    </subcellularLocation>
</comment>
<feature type="region of interest" description="Disordered" evidence="14">
    <location>
        <begin position="1"/>
        <end position="26"/>
    </location>
</feature>
<protein>
    <recommendedName>
        <fullName evidence="3 13">Flagellar biosynthetic protein FlhB</fullName>
    </recommendedName>
</protein>
<keyword evidence="7 13" id="KW-1005">Bacterial flagellum biogenesis</keyword>
<evidence type="ECO:0000256" key="7">
    <source>
        <dbReference type="ARBA" id="ARBA00022795"/>
    </source>
</evidence>
<evidence type="ECO:0000256" key="9">
    <source>
        <dbReference type="ARBA" id="ARBA00022989"/>
    </source>
</evidence>
<dbReference type="PANTHER" id="PTHR30531:SF12">
    <property type="entry name" value="FLAGELLAR BIOSYNTHETIC PROTEIN FLHB"/>
    <property type="match status" value="1"/>
</dbReference>
<dbReference type="AlphaFoldDB" id="A0A1S1UFR1"/>
<evidence type="ECO:0000256" key="6">
    <source>
        <dbReference type="ARBA" id="ARBA00022692"/>
    </source>
</evidence>
<feature type="transmembrane region" description="Helical" evidence="13">
    <location>
        <begin position="146"/>
        <end position="164"/>
    </location>
</feature>
<keyword evidence="10 13" id="KW-0472">Membrane</keyword>
<name>A0A1S1UFR1_9BURK</name>
<keyword evidence="6 13" id="KW-0812">Transmembrane</keyword>
<gene>
    <name evidence="13" type="primary">flhB</name>
    <name evidence="15" type="ORF">AKG95_05520</name>
</gene>
<feature type="transmembrane region" description="Helical" evidence="13">
    <location>
        <begin position="89"/>
        <end position="116"/>
    </location>
</feature>
<keyword evidence="9 13" id="KW-1133">Transmembrane helix</keyword>